<evidence type="ECO:0000313" key="2">
    <source>
        <dbReference type="EMBL" id="ONN43091.1"/>
    </source>
</evidence>
<reference evidence="2 3" key="1">
    <citation type="submission" date="2016-12" db="EMBL/GenBank/DDBJ databases">
        <authorList>
            <person name="Song W.-J."/>
            <person name="Kurnit D.M."/>
        </authorList>
    </citation>
    <scope>NUCLEOTIDE SEQUENCE [LARGE SCALE GENOMIC DNA]</scope>
    <source>
        <strain evidence="2 3">CGB1038-1_S1</strain>
    </source>
</reference>
<feature type="transmembrane region" description="Helical" evidence="1">
    <location>
        <begin position="35"/>
        <end position="54"/>
    </location>
</feature>
<name>A0A1V2UI85_ENTMU</name>
<evidence type="ECO:0000256" key="1">
    <source>
        <dbReference type="SAM" id="Phobius"/>
    </source>
</evidence>
<accession>A0A1V2UI85</accession>
<keyword evidence="1" id="KW-0812">Transmembrane</keyword>
<proteinExistence type="predicted"/>
<dbReference type="AlphaFoldDB" id="A0A1V2UI85"/>
<dbReference type="Proteomes" id="UP000189299">
    <property type="component" value="Unassembled WGS sequence"/>
</dbReference>
<organism evidence="2 3">
    <name type="scientific">Enterococcus mundtii</name>
    <dbReference type="NCBI Taxonomy" id="53346"/>
    <lineage>
        <taxon>Bacteria</taxon>
        <taxon>Bacillati</taxon>
        <taxon>Bacillota</taxon>
        <taxon>Bacilli</taxon>
        <taxon>Lactobacillales</taxon>
        <taxon>Enterococcaceae</taxon>
        <taxon>Enterococcus</taxon>
    </lineage>
</organism>
<feature type="transmembrane region" description="Helical" evidence="1">
    <location>
        <begin position="60"/>
        <end position="86"/>
    </location>
</feature>
<gene>
    <name evidence="2" type="ORF">BTN92_08460</name>
</gene>
<evidence type="ECO:0000313" key="3">
    <source>
        <dbReference type="Proteomes" id="UP000189299"/>
    </source>
</evidence>
<sequence>MIVKYSGIISMVFGLLVNLLLFIDDASLALRLTSVIPIFVLGAIGTVIAIFGFLKLSNSYLRLTCVVAGLLNLSPILYFIFLIFAIG</sequence>
<comment type="caution">
    <text evidence="2">The sequence shown here is derived from an EMBL/GenBank/DDBJ whole genome shotgun (WGS) entry which is preliminary data.</text>
</comment>
<dbReference type="RefSeq" id="WP_062804735.1">
    <property type="nucleotide sequence ID" value="NZ_CABMMO010000007.1"/>
</dbReference>
<keyword evidence="1" id="KW-0472">Membrane</keyword>
<protein>
    <submittedName>
        <fullName evidence="2">Uncharacterized protein</fullName>
    </submittedName>
</protein>
<dbReference type="EMBL" id="MSTR01000007">
    <property type="protein sequence ID" value="ONN43091.1"/>
    <property type="molecule type" value="Genomic_DNA"/>
</dbReference>
<keyword evidence="1" id="KW-1133">Transmembrane helix</keyword>
<feature type="transmembrane region" description="Helical" evidence="1">
    <location>
        <begin position="6"/>
        <end position="23"/>
    </location>
</feature>